<organism evidence="3 4">
    <name type="scientific">Leishmania panamensis</name>
    <dbReference type="NCBI Taxonomy" id="5679"/>
    <lineage>
        <taxon>Eukaryota</taxon>
        <taxon>Discoba</taxon>
        <taxon>Euglenozoa</taxon>
        <taxon>Kinetoplastea</taxon>
        <taxon>Metakinetoplastina</taxon>
        <taxon>Trypanosomatida</taxon>
        <taxon>Trypanosomatidae</taxon>
        <taxon>Leishmaniinae</taxon>
        <taxon>Leishmania</taxon>
        <taxon>Leishmania guyanensis species complex</taxon>
    </lineage>
</organism>
<dbReference type="SUPFAM" id="SSF82199">
    <property type="entry name" value="SET domain"/>
    <property type="match status" value="2"/>
</dbReference>
<feature type="transmembrane region" description="Helical" evidence="2">
    <location>
        <begin position="12"/>
        <end position="30"/>
    </location>
</feature>
<dbReference type="KEGG" id="lpan:LPMP_310980"/>
<reference evidence="3 4" key="1">
    <citation type="journal article" date="2015" name="Sci. Rep.">
        <title>The genome of Leishmania panamensis: insights into genomics of the L. (Viannia) subgenus.</title>
        <authorList>
            <person name="Llanes A."/>
            <person name="Restrepo C.M."/>
            <person name="Vecchio G.D."/>
            <person name="Anguizola F.J."/>
            <person name="Lleonart R."/>
        </authorList>
    </citation>
    <scope>NUCLEOTIDE SEQUENCE [LARGE SCALE GENOMIC DNA]</scope>
    <source>
        <strain evidence="3 4">MHOM/PA/94/PSC-1</strain>
    </source>
</reference>
<dbReference type="GeneID" id="22577524"/>
<dbReference type="InterPro" id="IPR046341">
    <property type="entry name" value="SET_dom_sf"/>
</dbReference>
<sequence length="763" mass="83299">MPLACPNLPDLRFIFVLPILVVYCKVLLAVMRHFSQLALGDSCGVCLALRRLANKSQPTGVPEKHGSEVVSEAVPGAGATSLSSRLATNHSGNVASALSEEVAARGRADHSSHRDFMFQAEWQRTGRHADGGHRRSQPQRSRRRSTRISFTHDERGSAEAAVSRRDPRDSEELPVVHPGADLPPVPQRALVEKRAGKFSFVSDPSQRASRDFYGNEVPNNTPKPKLPMWASSLTSPALGKVRLVEESWISRDAQGVLGENVTAPFVRWLCSSVLPVDSALREQLEANVLLDLRFTTARGVYAKRAFRRGDVMLTIPLFLAAQSEAPSCAAWLTLNSETLARYSTAAQQRVGLPSYNTIKQVISARRSSFDPIPHPLFLDQVCTALLLACEKADGEASPLFPYLRLLSSAELFDDEAIKELHLGVLDPTTHMEYGDHIKRFQHYMRELHAVWWAAYESAAEQGLGAELAGAATATVRCSSVPILCMDKEGIHTTAPIDTKGRGSQGVSHTSVGCADAKVTGVGASATFIGGKPPPSLEDMLWALRVVLSRQKVLPHLRVNRAAFERVHDENDEGEELDAFGKAMMKGKYAFYQHALRAIDEDRLRVNEVDPTAIPTVVPLLDMLSHPPGGVPNVTYTVERIERTGGGTGSTLEVNTSPYQGDLARDTSVSASPSFQVVVRAIDDIEEDEELTVSYVKCYSVAYTLYRYGFLPLSRREDDVAALLHANNVDGNLRPAPASGSSPTSPSMGSVLSAVRRWWSSIVV</sequence>
<dbReference type="InterPro" id="IPR050600">
    <property type="entry name" value="SETD3_SETD6_MTase"/>
</dbReference>
<dbReference type="PANTHER" id="PTHR13271">
    <property type="entry name" value="UNCHARACTERIZED PUTATIVE METHYLTRANSFERASE"/>
    <property type="match status" value="1"/>
</dbReference>
<evidence type="ECO:0000256" key="1">
    <source>
        <dbReference type="SAM" id="MobiDB-lite"/>
    </source>
</evidence>
<dbReference type="Proteomes" id="UP000063063">
    <property type="component" value="Chromosome 31"/>
</dbReference>
<feature type="compositionally biased region" description="Basic and acidic residues" evidence="1">
    <location>
        <begin position="150"/>
        <end position="171"/>
    </location>
</feature>
<evidence type="ECO:0000256" key="2">
    <source>
        <dbReference type="SAM" id="Phobius"/>
    </source>
</evidence>
<keyword evidence="2" id="KW-0812">Transmembrane</keyword>
<dbReference type="Gene3D" id="3.90.1410.10">
    <property type="entry name" value="set domain protein methyltransferase, domain 1"/>
    <property type="match status" value="1"/>
</dbReference>
<dbReference type="VEuPathDB" id="TriTrypDB:LPMP_310980"/>
<protein>
    <submittedName>
        <fullName evidence="3">Protein-lysine N-methyltransferase, putative</fullName>
    </submittedName>
</protein>
<dbReference type="AlphaFoldDB" id="A0A088RXP8"/>
<feature type="region of interest" description="Disordered" evidence="1">
    <location>
        <begin position="125"/>
        <end position="184"/>
    </location>
</feature>
<evidence type="ECO:0000313" key="4">
    <source>
        <dbReference type="Proteomes" id="UP000063063"/>
    </source>
</evidence>
<dbReference type="RefSeq" id="XP_010701486.1">
    <property type="nucleotide sequence ID" value="XM_010703184.1"/>
</dbReference>
<proteinExistence type="predicted"/>
<dbReference type="GO" id="GO:0016279">
    <property type="term" value="F:protein-lysine N-methyltransferase activity"/>
    <property type="evidence" value="ECO:0007669"/>
    <property type="project" value="TreeGrafter"/>
</dbReference>
<keyword evidence="2" id="KW-1133">Transmembrane helix</keyword>
<keyword evidence="2" id="KW-0472">Membrane</keyword>
<dbReference type="OrthoDB" id="272966at2759"/>
<dbReference type="PANTHER" id="PTHR13271:SF136">
    <property type="entry name" value="SET DOMAIN-CONTAINING PROTEIN"/>
    <property type="match status" value="1"/>
</dbReference>
<dbReference type="EMBL" id="CP009400">
    <property type="protein sequence ID" value="AIO00686.1"/>
    <property type="molecule type" value="Genomic_DNA"/>
</dbReference>
<dbReference type="GO" id="GO:0005634">
    <property type="term" value="C:nucleus"/>
    <property type="evidence" value="ECO:0007669"/>
    <property type="project" value="TreeGrafter"/>
</dbReference>
<feature type="compositionally biased region" description="Basic residues" evidence="1">
    <location>
        <begin position="134"/>
        <end position="146"/>
    </location>
</feature>
<accession>A0A088RXP8</accession>
<keyword evidence="4" id="KW-1185">Reference proteome</keyword>
<evidence type="ECO:0000313" key="3">
    <source>
        <dbReference type="EMBL" id="AIO00686.1"/>
    </source>
</evidence>
<dbReference type="VEuPathDB" id="TriTrypDB:LPAL13_310016500"/>
<dbReference type="eggNOG" id="ENOG502QPRR">
    <property type="taxonomic scope" value="Eukaryota"/>
</dbReference>
<name>A0A088RXP8_LEIPA</name>
<gene>
    <name evidence="3" type="ORF">LPMP_310980</name>
</gene>